<organism evidence="2 3">
    <name type="scientific">Dendrobium thyrsiflorum</name>
    <name type="common">Pinecone-like raceme dendrobium</name>
    <name type="synonym">Orchid</name>
    <dbReference type="NCBI Taxonomy" id="117978"/>
    <lineage>
        <taxon>Eukaryota</taxon>
        <taxon>Viridiplantae</taxon>
        <taxon>Streptophyta</taxon>
        <taxon>Embryophyta</taxon>
        <taxon>Tracheophyta</taxon>
        <taxon>Spermatophyta</taxon>
        <taxon>Magnoliopsida</taxon>
        <taxon>Liliopsida</taxon>
        <taxon>Asparagales</taxon>
        <taxon>Orchidaceae</taxon>
        <taxon>Epidendroideae</taxon>
        <taxon>Malaxideae</taxon>
        <taxon>Dendrobiinae</taxon>
        <taxon>Dendrobium</taxon>
    </lineage>
</organism>
<evidence type="ECO:0000313" key="2">
    <source>
        <dbReference type="EMBL" id="KAL0929206.1"/>
    </source>
</evidence>
<evidence type="ECO:0000313" key="3">
    <source>
        <dbReference type="Proteomes" id="UP001552299"/>
    </source>
</evidence>
<feature type="compositionally biased region" description="Basic residues" evidence="1">
    <location>
        <begin position="95"/>
        <end position="105"/>
    </location>
</feature>
<feature type="compositionally biased region" description="Acidic residues" evidence="1">
    <location>
        <begin position="225"/>
        <end position="240"/>
    </location>
</feature>
<keyword evidence="3" id="KW-1185">Reference proteome</keyword>
<feature type="compositionally biased region" description="Acidic residues" evidence="1">
    <location>
        <begin position="1042"/>
        <end position="1051"/>
    </location>
</feature>
<feature type="region of interest" description="Disordered" evidence="1">
    <location>
        <begin position="298"/>
        <end position="322"/>
    </location>
</feature>
<feature type="region of interest" description="Disordered" evidence="1">
    <location>
        <begin position="65"/>
        <end position="106"/>
    </location>
</feature>
<dbReference type="AlphaFoldDB" id="A0ABD0VWT2"/>
<reference evidence="2 3" key="1">
    <citation type="journal article" date="2024" name="Plant Biotechnol. J.">
        <title>Dendrobium thyrsiflorum genome and its molecular insights into genes involved in important horticultural traits.</title>
        <authorList>
            <person name="Chen B."/>
            <person name="Wang J.Y."/>
            <person name="Zheng P.J."/>
            <person name="Li K.L."/>
            <person name="Liang Y.M."/>
            <person name="Chen X.F."/>
            <person name="Zhang C."/>
            <person name="Zhao X."/>
            <person name="He X."/>
            <person name="Zhang G.Q."/>
            <person name="Liu Z.J."/>
            <person name="Xu Q."/>
        </authorList>
    </citation>
    <scope>NUCLEOTIDE SEQUENCE [LARGE SCALE GENOMIC DNA]</scope>
    <source>
        <strain evidence="2">GZMU011</strain>
    </source>
</reference>
<accession>A0ABD0VWT2</accession>
<feature type="region of interest" description="Disordered" evidence="1">
    <location>
        <begin position="986"/>
        <end position="1026"/>
    </location>
</feature>
<feature type="region of interest" description="Disordered" evidence="1">
    <location>
        <begin position="1086"/>
        <end position="1145"/>
    </location>
</feature>
<proteinExistence type="predicted"/>
<feature type="region of interest" description="Disordered" evidence="1">
    <location>
        <begin position="1037"/>
        <end position="1056"/>
    </location>
</feature>
<feature type="compositionally biased region" description="Polar residues" evidence="1">
    <location>
        <begin position="1087"/>
        <end position="1129"/>
    </location>
</feature>
<sequence>MNFMIKELLGQLGLAAALGRAQPVSPQENVGTSSIRAAPLELDVPEQGAENALELEVDPRLLRLKESTEEDPSPSKKKALKYYKDQGGKAPMSRSQRRKKKRSLRQKTEIQRYIDSIDEYQQPPRRPIRLEDYMANLHFDSESEEETGIPIETCRVISHRGGRNGRGRGESLNPQRTNLKICPKEMCCTTSPFTDSDEELCFPEDKSKSKMTLKGKCPKLGSSSDSEEAEDVDNTEDSSEEVTQIHDTEEDDDISATFKPLIIGKRKSELLTVPFDYKANHANKVRCSSKLSIEEEEEFHYQSKGTTKSHEEEDPGSGPISKKFQKVSISMIRVSEEQISTNIIKIVPMLVAHSKTLTTSSNTNIGMLKTFYVPSKKGLNERGSLFYESSVIPHHTTHDMECEDEWEYRDMWIIIPQYPAPIMRKLMEKNIFFVQTNKRARYFRELWHNEHAQRPVTGTCIGDIRTLALDFLSSPGDHNQGSKTPCPSSSISDHEPSLAKERTYSGLQPHLIFLSCFRPTYSLYEKDQPNLCLLNSDRTSPALRSLSARLLENGTKLPSPLRLPVAQPLHKQDSRLPVFCLSSYSKVVGMSPAKSMMTINHGEGSRVQFPQTVIDTGRAGATLQFGTVSDVFEFLPGKTAVTREMMTENDVAPRPSVFSRLSVAPAANLLAKQKAFKPRPKQITIDSTIRNVNKSDVYCMKPNIGAFNISTKVPPLAKRKAPEPKLKSVIIDTANLKRNKAEAPDKTIFVPGRHDAEASTSGVKLSRKARRKANARLRARGWTNIPNPSQEPLPQPEANIPICNGFEPLRWVKRNNARGELKKSFWETSYQPQQPPERKESAASCLHKLLKAVKNRKLMRNWSELLNEGAVPTSRNPWKKEFSKRPHQGSDRGLPYFFKSKATKPKQHPLFERKPMGKSYGNLYHEGYKQRPLRPYYKSIPVKECVGPSNRHFPMPRANYSKGIAKSQQVWVPKQPKQMKILKGDYESQTRKMSPKNCDQGSHSNKKSPAKPTLVDKGKAIMYEESPDSPIIHWRRRSRPEEEYEADEDFNEERWDEKALTDNGYYDKEEEMIENDHMNVEVVRVVSHTSEQPNQRMQTRRNATTNPQNEEQTRGTQEQTLPANITPPQSEDVEEEEAGEVVRRL</sequence>
<feature type="region of interest" description="Disordered" evidence="1">
    <location>
        <begin position="476"/>
        <end position="499"/>
    </location>
</feature>
<protein>
    <submittedName>
        <fullName evidence="2">Uncharacterized protein</fullName>
    </submittedName>
</protein>
<dbReference type="EMBL" id="JANQDX010000001">
    <property type="protein sequence ID" value="KAL0929206.1"/>
    <property type="molecule type" value="Genomic_DNA"/>
</dbReference>
<feature type="region of interest" description="Disordered" evidence="1">
    <location>
        <begin position="209"/>
        <end position="251"/>
    </location>
</feature>
<gene>
    <name evidence="2" type="ORF">M5K25_001150</name>
</gene>
<comment type="caution">
    <text evidence="2">The sequence shown here is derived from an EMBL/GenBank/DDBJ whole genome shotgun (WGS) entry which is preliminary data.</text>
</comment>
<name>A0ABD0VWT2_DENTH</name>
<feature type="compositionally biased region" description="Polar residues" evidence="1">
    <location>
        <begin position="476"/>
        <end position="491"/>
    </location>
</feature>
<evidence type="ECO:0000256" key="1">
    <source>
        <dbReference type="SAM" id="MobiDB-lite"/>
    </source>
</evidence>
<dbReference type="Proteomes" id="UP001552299">
    <property type="component" value="Unassembled WGS sequence"/>
</dbReference>